<sequence>MPSERLTGWNEAQPLVRDLLESVRQIIWDFDGVIADTEPVHRDSYERTLRDLGKLPATEFFMPYIGRPEPEIWSGLRRQYGLKHPVADLMNARHAIYGKESLVLEPSWFVRPLGEAAKRRGIPNTIVSSGNERDIGALLAHWGIGDLFDRVLGWDSPQSAGRPKDERLRALLTDDPHSTLVIEDHPVYLALAARLGARTVAVHHTMNDLTAVEAGLSFHLVPPG</sequence>
<dbReference type="EMBL" id="BAAAZR010000007">
    <property type="protein sequence ID" value="GAA3809150.1"/>
    <property type="molecule type" value="Genomic_DNA"/>
</dbReference>
<reference evidence="2" key="1">
    <citation type="journal article" date="2019" name="Int. J. Syst. Evol. Microbiol.">
        <title>The Global Catalogue of Microorganisms (GCM) 10K type strain sequencing project: providing services to taxonomists for standard genome sequencing and annotation.</title>
        <authorList>
            <consortium name="The Broad Institute Genomics Platform"/>
            <consortium name="The Broad Institute Genome Sequencing Center for Infectious Disease"/>
            <person name="Wu L."/>
            <person name="Ma J."/>
        </authorList>
    </citation>
    <scope>NUCLEOTIDE SEQUENCE [LARGE SCALE GENOMIC DNA]</scope>
    <source>
        <strain evidence="2">JCM 16908</strain>
    </source>
</reference>
<dbReference type="InterPro" id="IPR023214">
    <property type="entry name" value="HAD_sf"/>
</dbReference>
<dbReference type="InterPro" id="IPR023198">
    <property type="entry name" value="PGP-like_dom2"/>
</dbReference>
<dbReference type="SFLD" id="SFLDS00003">
    <property type="entry name" value="Haloacid_Dehalogenase"/>
    <property type="match status" value="1"/>
</dbReference>
<dbReference type="SUPFAM" id="SSF56784">
    <property type="entry name" value="HAD-like"/>
    <property type="match status" value="1"/>
</dbReference>
<dbReference type="Pfam" id="PF13419">
    <property type="entry name" value="HAD_2"/>
    <property type="match status" value="1"/>
</dbReference>
<comment type="caution">
    <text evidence="1">The sequence shown here is derived from an EMBL/GenBank/DDBJ whole genome shotgun (WGS) entry which is preliminary data.</text>
</comment>
<evidence type="ECO:0000313" key="1">
    <source>
        <dbReference type="EMBL" id="GAA3809150.1"/>
    </source>
</evidence>
<dbReference type="Gene3D" id="1.10.150.240">
    <property type="entry name" value="Putative phosphatase, domain 2"/>
    <property type="match status" value="1"/>
</dbReference>
<evidence type="ECO:0000313" key="2">
    <source>
        <dbReference type="Proteomes" id="UP001500888"/>
    </source>
</evidence>
<gene>
    <name evidence="1" type="ORF">GCM10022226_31850</name>
</gene>
<dbReference type="Proteomes" id="UP001500888">
    <property type="component" value="Unassembled WGS sequence"/>
</dbReference>
<protein>
    <recommendedName>
        <fullName evidence="3">HAD family phosphatase</fullName>
    </recommendedName>
</protein>
<dbReference type="PANTHER" id="PTHR43434">
    <property type="entry name" value="PHOSPHOGLYCOLATE PHOSPHATASE"/>
    <property type="match status" value="1"/>
</dbReference>
<proteinExistence type="predicted"/>
<dbReference type="InterPro" id="IPR041492">
    <property type="entry name" value="HAD_2"/>
</dbReference>
<dbReference type="RefSeq" id="WP_344939660.1">
    <property type="nucleotide sequence ID" value="NZ_BAAAZR010000007.1"/>
</dbReference>
<dbReference type="InterPro" id="IPR050155">
    <property type="entry name" value="HAD-like_hydrolase_sf"/>
</dbReference>
<dbReference type="PANTHER" id="PTHR43434:SF1">
    <property type="entry name" value="PHOSPHOGLYCOLATE PHOSPHATASE"/>
    <property type="match status" value="1"/>
</dbReference>
<name>A0ABP7I477_9ACTN</name>
<dbReference type="InterPro" id="IPR036412">
    <property type="entry name" value="HAD-like_sf"/>
</dbReference>
<keyword evidence="2" id="KW-1185">Reference proteome</keyword>
<accession>A0ABP7I477</accession>
<organism evidence="1 2">
    <name type="scientific">Sphaerisporangium flaviroseum</name>
    <dbReference type="NCBI Taxonomy" id="509199"/>
    <lineage>
        <taxon>Bacteria</taxon>
        <taxon>Bacillati</taxon>
        <taxon>Actinomycetota</taxon>
        <taxon>Actinomycetes</taxon>
        <taxon>Streptosporangiales</taxon>
        <taxon>Streptosporangiaceae</taxon>
        <taxon>Sphaerisporangium</taxon>
    </lineage>
</organism>
<dbReference type="SFLD" id="SFLDG01129">
    <property type="entry name" value="C1.5:_HAD__Beta-PGM__Phosphata"/>
    <property type="match status" value="1"/>
</dbReference>
<dbReference type="Gene3D" id="3.40.50.1000">
    <property type="entry name" value="HAD superfamily/HAD-like"/>
    <property type="match status" value="1"/>
</dbReference>
<evidence type="ECO:0008006" key="3">
    <source>
        <dbReference type="Google" id="ProtNLM"/>
    </source>
</evidence>